<dbReference type="Proteomes" id="UP000887013">
    <property type="component" value="Unassembled WGS sequence"/>
</dbReference>
<dbReference type="EMBL" id="BMAW01105293">
    <property type="protein sequence ID" value="GFT18642.1"/>
    <property type="molecule type" value="Genomic_DNA"/>
</dbReference>
<keyword evidence="2" id="KW-1185">Reference proteome</keyword>
<organism evidence="1 2">
    <name type="scientific">Nephila pilipes</name>
    <name type="common">Giant wood spider</name>
    <name type="synonym">Nephila maculata</name>
    <dbReference type="NCBI Taxonomy" id="299642"/>
    <lineage>
        <taxon>Eukaryota</taxon>
        <taxon>Metazoa</taxon>
        <taxon>Ecdysozoa</taxon>
        <taxon>Arthropoda</taxon>
        <taxon>Chelicerata</taxon>
        <taxon>Arachnida</taxon>
        <taxon>Araneae</taxon>
        <taxon>Araneomorphae</taxon>
        <taxon>Entelegynae</taxon>
        <taxon>Araneoidea</taxon>
        <taxon>Nephilidae</taxon>
        <taxon>Nephila</taxon>
    </lineage>
</organism>
<protein>
    <submittedName>
        <fullName evidence="1">Uncharacterized protein</fullName>
    </submittedName>
</protein>
<evidence type="ECO:0000313" key="1">
    <source>
        <dbReference type="EMBL" id="GFT18642.1"/>
    </source>
</evidence>
<reference evidence="1" key="1">
    <citation type="submission" date="2020-08" db="EMBL/GenBank/DDBJ databases">
        <title>Multicomponent nature underlies the extraordinary mechanical properties of spider dragline silk.</title>
        <authorList>
            <person name="Kono N."/>
            <person name="Nakamura H."/>
            <person name="Mori M."/>
            <person name="Yoshida Y."/>
            <person name="Ohtoshi R."/>
            <person name="Malay A.D."/>
            <person name="Moran D.A.P."/>
            <person name="Tomita M."/>
            <person name="Numata K."/>
            <person name="Arakawa K."/>
        </authorList>
    </citation>
    <scope>NUCLEOTIDE SEQUENCE</scope>
</reference>
<comment type="caution">
    <text evidence="1">The sequence shown here is derived from an EMBL/GenBank/DDBJ whole genome shotgun (WGS) entry which is preliminary data.</text>
</comment>
<dbReference type="AlphaFoldDB" id="A0A8X6NJV9"/>
<accession>A0A8X6NJV9</accession>
<proteinExistence type="predicted"/>
<name>A0A8X6NJV9_NEPPI</name>
<sequence length="26" mass="2936">MNNKVLASVIDDQDFCDDEHAEKDPS</sequence>
<gene>
    <name evidence="1" type="ORF">NPIL_35051</name>
</gene>
<feature type="non-terminal residue" evidence="1">
    <location>
        <position position="26"/>
    </location>
</feature>
<evidence type="ECO:0000313" key="2">
    <source>
        <dbReference type="Proteomes" id="UP000887013"/>
    </source>
</evidence>